<dbReference type="PROSITE" id="PS01124">
    <property type="entry name" value="HTH_ARAC_FAMILY_2"/>
    <property type="match status" value="1"/>
</dbReference>
<dbReference type="SUPFAM" id="SSF51215">
    <property type="entry name" value="Regulatory protein AraC"/>
    <property type="match status" value="1"/>
</dbReference>
<dbReference type="Pfam" id="PF02311">
    <property type="entry name" value="AraC_binding"/>
    <property type="match status" value="1"/>
</dbReference>
<evidence type="ECO:0000313" key="6">
    <source>
        <dbReference type="Proteomes" id="UP000637513"/>
    </source>
</evidence>
<evidence type="ECO:0000256" key="3">
    <source>
        <dbReference type="ARBA" id="ARBA00023163"/>
    </source>
</evidence>
<dbReference type="InterPro" id="IPR018060">
    <property type="entry name" value="HTH_AraC"/>
</dbReference>
<keyword evidence="2" id="KW-0238">DNA-binding</keyword>
<dbReference type="SUPFAM" id="SSF46689">
    <property type="entry name" value="Homeodomain-like"/>
    <property type="match status" value="1"/>
</dbReference>
<protein>
    <submittedName>
        <fullName evidence="5">Helix-turn-helix transcriptional regulator</fullName>
    </submittedName>
</protein>
<evidence type="ECO:0000256" key="1">
    <source>
        <dbReference type="ARBA" id="ARBA00023015"/>
    </source>
</evidence>
<proteinExistence type="predicted"/>
<evidence type="ECO:0000259" key="4">
    <source>
        <dbReference type="PROSITE" id="PS01124"/>
    </source>
</evidence>
<reference evidence="5 6" key="1">
    <citation type="submission" date="2020-08" db="EMBL/GenBank/DDBJ databases">
        <title>Genome public.</title>
        <authorList>
            <person name="Liu C."/>
            <person name="Sun Q."/>
        </authorList>
    </citation>
    <scope>NUCLEOTIDE SEQUENCE [LARGE SCALE GENOMIC DNA]</scope>
    <source>
        <strain evidence="5 6">BX3</strain>
    </source>
</reference>
<dbReference type="Pfam" id="PF12833">
    <property type="entry name" value="HTH_18"/>
    <property type="match status" value="1"/>
</dbReference>
<dbReference type="PANTHER" id="PTHR43280">
    <property type="entry name" value="ARAC-FAMILY TRANSCRIPTIONAL REGULATOR"/>
    <property type="match status" value="1"/>
</dbReference>
<evidence type="ECO:0000313" key="5">
    <source>
        <dbReference type="EMBL" id="MBC8556237.1"/>
    </source>
</evidence>
<dbReference type="InterPro" id="IPR003313">
    <property type="entry name" value="AraC-bd"/>
</dbReference>
<keyword evidence="6" id="KW-1185">Reference proteome</keyword>
<dbReference type="PRINTS" id="PR00032">
    <property type="entry name" value="HTHARAC"/>
</dbReference>
<dbReference type="InterPro" id="IPR009057">
    <property type="entry name" value="Homeodomain-like_sf"/>
</dbReference>
<comment type="caution">
    <text evidence="5">The sequence shown here is derived from an EMBL/GenBank/DDBJ whole genome shotgun (WGS) entry which is preliminary data.</text>
</comment>
<evidence type="ECO:0000256" key="2">
    <source>
        <dbReference type="ARBA" id="ARBA00023125"/>
    </source>
</evidence>
<dbReference type="Gene3D" id="1.10.10.60">
    <property type="entry name" value="Homeodomain-like"/>
    <property type="match status" value="2"/>
</dbReference>
<keyword evidence="1" id="KW-0805">Transcription regulation</keyword>
<feature type="domain" description="HTH araC/xylS-type" evidence="4">
    <location>
        <begin position="197"/>
        <end position="295"/>
    </location>
</feature>
<dbReference type="InterPro" id="IPR037923">
    <property type="entry name" value="HTH-like"/>
</dbReference>
<dbReference type="SMART" id="SM00342">
    <property type="entry name" value="HTH_ARAC"/>
    <property type="match status" value="1"/>
</dbReference>
<name>A0ABR7MSL8_9FIRM</name>
<organism evidence="5 6">
    <name type="scientific">Jutongia hominis</name>
    <dbReference type="NCBI Taxonomy" id="2763664"/>
    <lineage>
        <taxon>Bacteria</taxon>
        <taxon>Bacillati</taxon>
        <taxon>Bacillota</taxon>
        <taxon>Clostridia</taxon>
        <taxon>Lachnospirales</taxon>
        <taxon>Lachnospiraceae</taxon>
        <taxon>Jutongia</taxon>
    </lineage>
</organism>
<keyword evidence="3" id="KW-0804">Transcription</keyword>
<dbReference type="RefSeq" id="WP_249302220.1">
    <property type="nucleotide sequence ID" value="NZ_JACRSW010000001.1"/>
</dbReference>
<sequence>MMRTEENFFQIDLCGTPEVLLANKVSIDSPNQHFRRKPTEFILYLIKDGRMLLTENEQEYDLKKGDMILLDPSRWHIGRKLASDVTYYYVHFKMNVVQEKIMTIESYKKEYLQKNYYTGYKEEENTLLWFPKFFHIRQEELPKIILSLEDIMLVMKKQNRFYKVQAGGRLMLLWLELYRILEKEFLVGADQGTKMIAKLMAYLKKYYSEKIDSNKIECEMHMNFDYLNRQFKKYTGDTIFRFLNGYRIEESKRFLKSGQYSNAVIASMTGFQNEFYFSKVFKKYTGITPSEYKKQMI</sequence>
<dbReference type="EMBL" id="JACRSW010000001">
    <property type="protein sequence ID" value="MBC8556237.1"/>
    <property type="molecule type" value="Genomic_DNA"/>
</dbReference>
<gene>
    <name evidence="5" type="ORF">H8700_00675</name>
</gene>
<dbReference type="PANTHER" id="PTHR43280:SF2">
    <property type="entry name" value="HTH-TYPE TRANSCRIPTIONAL REGULATOR EXSA"/>
    <property type="match status" value="1"/>
</dbReference>
<dbReference type="Proteomes" id="UP000637513">
    <property type="component" value="Unassembled WGS sequence"/>
</dbReference>
<accession>A0ABR7MSL8</accession>
<dbReference type="InterPro" id="IPR020449">
    <property type="entry name" value="Tscrpt_reg_AraC-type_HTH"/>
</dbReference>